<evidence type="ECO:0008006" key="4">
    <source>
        <dbReference type="Google" id="ProtNLM"/>
    </source>
</evidence>
<name>A0A3L8P443_9ACTN</name>
<organism evidence="2 3">
    <name type="scientific">Nocardioides mangrovicus</name>
    <dbReference type="NCBI Taxonomy" id="2478913"/>
    <lineage>
        <taxon>Bacteria</taxon>
        <taxon>Bacillati</taxon>
        <taxon>Actinomycetota</taxon>
        <taxon>Actinomycetes</taxon>
        <taxon>Propionibacteriales</taxon>
        <taxon>Nocardioidaceae</taxon>
        <taxon>Nocardioides</taxon>
    </lineage>
</organism>
<sequence length="115" mass="12133">MSRCIRLLALACAAVLLTGCGSSGGSSSTTQHIHITVKGDTVTPTNKKISVPLKKPITLTIDADAPGELHLHSSPEQHIEFAKGTTTKKITLKVPGVVELEDHATDTLIAQLEVK</sequence>
<dbReference type="OrthoDB" id="3748691at2"/>
<dbReference type="AlphaFoldDB" id="A0A3L8P443"/>
<protein>
    <recommendedName>
        <fullName evidence="4">EfeO-type cupredoxin-like domain-containing protein</fullName>
    </recommendedName>
</protein>
<keyword evidence="3" id="KW-1185">Reference proteome</keyword>
<evidence type="ECO:0000313" key="3">
    <source>
        <dbReference type="Proteomes" id="UP000281708"/>
    </source>
</evidence>
<feature type="signal peptide" evidence="1">
    <location>
        <begin position="1"/>
        <end position="24"/>
    </location>
</feature>
<proteinExistence type="predicted"/>
<keyword evidence="1" id="KW-0732">Signal</keyword>
<reference evidence="2 3" key="1">
    <citation type="submission" date="2018-10" db="EMBL/GenBank/DDBJ databases">
        <title>Marmoricola sp. 4Q3S-7 whole genome shotgun sequence.</title>
        <authorList>
            <person name="Li F."/>
        </authorList>
    </citation>
    <scope>NUCLEOTIDE SEQUENCE [LARGE SCALE GENOMIC DNA]</scope>
    <source>
        <strain evidence="2 3">4Q3S-7</strain>
    </source>
</reference>
<evidence type="ECO:0000313" key="2">
    <source>
        <dbReference type="EMBL" id="RLV49881.1"/>
    </source>
</evidence>
<comment type="caution">
    <text evidence="2">The sequence shown here is derived from an EMBL/GenBank/DDBJ whole genome shotgun (WGS) entry which is preliminary data.</text>
</comment>
<accession>A0A3L8P443</accession>
<dbReference type="EMBL" id="RDBE01000006">
    <property type="protein sequence ID" value="RLV49881.1"/>
    <property type="molecule type" value="Genomic_DNA"/>
</dbReference>
<dbReference type="PROSITE" id="PS51257">
    <property type="entry name" value="PROKAR_LIPOPROTEIN"/>
    <property type="match status" value="1"/>
</dbReference>
<feature type="chain" id="PRO_5038896074" description="EfeO-type cupredoxin-like domain-containing protein" evidence="1">
    <location>
        <begin position="25"/>
        <end position="115"/>
    </location>
</feature>
<dbReference type="RefSeq" id="WP_121805645.1">
    <property type="nucleotide sequence ID" value="NZ_RDBE01000006.1"/>
</dbReference>
<evidence type="ECO:0000256" key="1">
    <source>
        <dbReference type="SAM" id="SignalP"/>
    </source>
</evidence>
<dbReference type="Proteomes" id="UP000281708">
    <property type="component" value="Unassembled WGS sequence"/>
</dbReference>
<gene>
    <name evidence="2" type="ORF">D9V37_08315</name>
</gene>